<dbReference type="Proteomes" id="UP000009168">
    <property type="component" value="Unassembled WGS sequence"/>
</dbReference>
<gene>
    <name evidence="1" type="ORF">TTHERM_00317150</name>
</gene>
<dbReference type="HOGENOM" id="CLU_2745671_0_0_1"/>
<proteinExistence type="predicted"/>
<dbReference type="KEGG" id="tet:TTHERM_00317150"/>
<dbReference type="RefSeq" id="XP_001021396.1">
    <property type="nucleotide sequence ID" value="XM_001021396.1"/>
</dbReference>
<dbReference type="EMBL" id="GG662605">
    <property type="protein sequence ID" value="EAS01151.1"/>
    <property type="molecule type" value="Genomic_DNA"/>
</dbReference>
<evidence type="ECO:0000313" key="2">
    <source>
        <dbReference type="Proteomes" id="UP000009168"/>
    </source>
</evidence>
<keyword evidence="2" id="KW-1185">Reference proteome</keyword>
<protein>
    <submittedName>
        <fullName evidence="1">Uncharacterized protein</fullName>
    </submittedName>
</protein>
<sequence length="71" mass="8272">MIKNIIIIIIILKQIQYFSTQNNLNLLRIKIIQVDLTVQINQKLTNKNSFIFILNSNLIEDLKEDSNMVVA</sequence>
<evidence type="ECO:0000313" key="1">
    <source>
        <dbReference type="EMBL" id="EAS01151.1"/>
    </source>
</evidence>
<organism evidence="1 2">
    <name type="scientific">Tetrahymena thermophila (strain SB210)</name>
    <dbReference type="NCBI Taxonomy" id="312017"/>
    <lineage>
        <taxon>Eukaryota</taxon>
        <taxon>Sar</taxon>
        <taxon>Alveolata</taxon>
        <taxon>Ciliophora</taxon>
        <taxon>Intramacronucleata</taxon>
        <taxon>Oligohymenophorea</taxon>
        <taxon>Hymenostomatida</taxon>
        <taxon>Tetrahymenina</taxon>
        <taxon>Tetrahymenidae</taxon>
        <taxon>Tetrahymena</taxon>
    </lineage>
</organism>
<reference evidence="2" key="1">
    <citation type="journal article" date="2006" name="PLoS Biol.">
        <title>Macronuclear genome sequence of the ciliate Tetrahymena thermophila, a model eukaryote.</title>
        <authorList>
            <person name="Eisen J.A."/>
            <person name="Coyne R.S."/>
            <person name="Wu M."/>
            <person name="Wu D."/>
            <person name="Thiagarajan M."/>
            <person name="Wortman J.R."/>
            <person name="Badger J.H."/>
            <person name="Ren Q."/>
            <person name="Amedeo P."/>
            <person name="Jones K.M."/>
            <person name="Tallon L.J."/>
            <person name="Delcher A.L."/>
            <person name="Salzberg S.L."/>
            <person name="Silva J.C."/>
            <person name="Haas B.J."/>
            <person name="Majoros W.H."/>
            <person name="Farzad M."/>
            <person name="Carlton J.M."/>
            <person name="Smith R.K. Jr."/>
            <person name="Garg J."/>
            <person name="Pearlman R.E."/>
            <person name="Karrer K.M."/>
            <person name="Sun L."/>
            <person name="Manning G."/>
            <person name="Elde N.C."/>
            <person name="Turkewitz A.P."/>
            <person name="Asai D.J."/>
            <person name="Wilkes D.E."/>
            <person name="Wang Y."/>
            <person name="Cai H."/>
            <person name="Collins K."/>
            <person name="Stewart B.A."/>
            <person name="Lee S.R."/>
            <person name="Wilamowska K."/>
            <person name="Weinberg Z."/>
            <person name="Ruzzo W.L."/>
            <person name="Wloga D."/>
            <person name="Gaertig J."/>
            <person name="Frankel J."/>
            <person name="Tsao C.-C."/>
            <person name="Gorovsky M.A."/>
            <person name="Keeling P.J."/>
            <person name="Waller R.F."/>
            <person name="Patron N.J."/>
            <person name="Cherry J.M."/>
            <person name="Stover N.A."/>
            <person name="Krieger C.J."/>
            <person name="del Toro C."/>
            <person name="Ryder H.F."/>
            <person name="Williamson S.C."/>
            <person name="Barbeau R.A."/>
            <person name="Hamilton E.P."/>
            <person name="Orias E."/>
        </authorList>
    </citation>
    <scope>NUCLEOTIDE SEQUENCE [LARGE SCALE GENOMIC DNA]</scope>
    <source>
        <strain evidence="2">SB210</strain>
    </source>
</reference>
<dbReference type="GeneID" id="7833394"/>
<dbReference type="AlphaFoldDB" id="I7MG68"/>
<dbReference type="InParanoid" id="I7MG68"/>
<accession>I7MG68</accession>
<name>I7MG68_TETTS</name>